<organism evidence="7 8">
    <name type="scientific">Sediminitomix flava</name>
    <dbReference type="NCBI Taxonomy" id="379075"/>
    <lineage>
        <taxon>Bacteria</taxon>
        <taxon>Pseudomonadati</taxon>
        <taxon>Bacteroidota</taxon>
        <taxon>Cytophagia</taxon>
        <taxon>Cytophagales</taxon>
        <taxon>Flammeovirgaceae</taxon>
        <taxon>Sediminitomix</taxon>
    </lineage>
</organism>
<reference evidence="7 8" key="1">
    <citation type="submission" date="2018-03" db="EMBL/GenBank/DDBJ databases">
        <title>Genomic Encyclopedia of Archaeal and Bacterial Type Strains, Phase II (KMG-II): from individual species to whole genera.</title>
        <authorList>
            <person name="Goeker M."/>
        </authorList>
    </citation>
    <scope>NUCLEOTIDE SEQUENCE [LARGE SCALE GENOMIC DNA]</scope>
    <source>
        <strain evidence="7 8">DSM 28229</strain>
    </source>
</reference>
<dbReference type="Gene3D" id="1.25.40.10">
    <property type="entry name" value="Tetratricopeptide repeat domain"/>
    <property type="match status" value="1"/>
</dbReference>
<dbReference type="PROSITE" id="PS51123">
    <property type="entry name" value="OMPA_2"/>
    <property type="match status" value="1"/>
</dbReference>
<keyword evidence="3" id="KW-0998">Cell outer membrane</keyword>
<dbReference type="InterPro" id="IPR006665">
    <property type="entry name" value="OmpA-like"/>
</dbReference>
<dbReference type="InterPro" id="IPR050330">
    <property type="entry name" value="Bact_OuterMem_StrucFunc"/>
</dbReference>
<dbReference type="RefSeq" id="WP_109617930.1">
    <property type="nucleotide sequence ID" value="NZ_QGDO01000002.1"/>
</dbReference>
<evidence type="ECO:0000256" key="1">
    <source>
        <dbReference type="ARBA" id="ARBA00004442"/>
    </source>
</evidence>
<evidence type="ECO:0000256" key="4">
    <source>
        <dbReference type="PROSITE-ProRule" id="PRU00473"/>
    </source>
</evidence>
<dbReference type="Proteomes" id="UP000245535">
    <property type="component" value="Unassembled WGS sequence"/>
</dbReference>
<dbReference type="PRINTS" id="PR01021">
    <property type="entry name" value="OMPADOMAIN"/>
</dbReference>
<dbReference type="PANTHER" id="PTHR30329">
    <property type="entry name" value="STATOR ELEMENT OF FLAGELLAR MOTOR COMPLEX"/>
    <property type="match status" value="1"/>
</dbReference>
<dbReference type="InterPro" id="IPR011042">
    <property type="entry name" value="6-blade_b-propeller_TolB-like"/>
</dbReference>
<proteinExistence type="predicted"/>
<dbReference type="InterPro" id="IPR011659">
    <property type="entry name" value="WD40"/>
</dbReference>
<dbReference type="InterPro" id="IPR008969">
    <property type="entry name" value="CarboxyPept-like_regulatory"/>
</dbReference>
<sequence length="794" mass="89466">MLRRFGLYFFVLSLFATFANAQSKKQPSAKKILGHGKELIRVAEYHLAVEALREGVQYYPDNAMIHFYLGEAYLHSKVESKSKALPHLKIAQEAKLENKRLNLLLGKAAQYNHQFKSALSYYNIYLKSLDEDDDELREEVYRHILQCKNGIFLKKSEQSVNIVNMGSLINSPSIETTPVISADENTIIFTSRRKGSMGDEDPLSGMAYEDVYISHKDENGEWGMPENLADINTEFHDACAGLSPDGKTIFIYQSDESISRALTGDIYMSQFQSGTWSKSEKLPEGINTSAMESHATMTADGKTLFFTSDRDGGEGKMDIYAAHRLPGGGWATPYNLGKNINTKYEEGSPFIHPSGKIIYFSSKGHSTIGGYDIFYSVYDDEKKEWGKAVNIGFPINTADDDLDFCVSSDGMRGYFTSIREESEGGPDIYKVEMPQAEEIKVIELAGQVKTESGKGVSTSVEIFNNHTNELVEVVATDSIGHYSAFLKPGVNYGLRCVYDGYLMASQNIYIEEILEYLKLEQDFELKKVRDGEFEVLENIFFTEYSDLNSSSNRELKMLSEFSKKHPDYQIEIVLHTKSSEDSLVNVFTSKAKADAVMKALKKLDPEGSLLGKSYGYGSKYELPTAGGDGTNRVEYIVRERKEEMEVFDYDGLLEKREPIVFEDGFVFEVPEEGEEINLNAFITFKTGSNEMSDSGKKVLDNVIHILEKYSDIVMEVGGHTDNIGEEAYNKYLGKRRAQQIAQRMYIRGIDKSRLIVKSYGESSPVASNETREGRNQNRRISFKIISVDTDKKTL</sequence>
<dbReference type="InterPro" id="IPR011990">
    <property type="entry name" value="TPR-like_helical_dom_sf"/>
</dbReference>
<feature type="signal peptide" evidence="5">
    <location>
        <begin position="1"/>
        <end position="21"/>
    </location>
</feature>
<dbReference type="SUPFAM" id="SSF48452">
    <property type="entry name" value="TPR-like"/>
    <property type="match status" value="1"/>
</dbReference>
<dbReference type="PANTHER" id="PTHR30329:SF21">
    <property type="entry name" value="LIPOPROTEIN YIAD-RELATED"/>
    <property type="match status" value="1"/>
</dbReference>
<dbReference type="Pfam" id="PF00691">
    <property type="entry name" value="OmpA"/>
    <property type="match status" value="1"/>
</dbReference>
<comment type="caution">
    <text evidence="7">The sequence shown here is derived from an EMBL/GenBank/DDBJ whole genome shotgun (WGS) entry which is preliminary data.</text>
</comment>
<dbReference type="InterPro" id="IPR036737">
    <property type="entry name" value="OmpA-like_sf"/>
</dbReference>
<dbReference type="EMBL" id="QGDO01000002">
    <property type="protein sequence ID" value="PWJ43406.1"/>
    <property type="molecule type" value="Genomic_DNA"/>
</dbReference>
<dbReference type="Gene3D" id="2.60.40.1120">
    <property type="entry name" value="Carboxypeptidase-like, regulatory domain"/>
    <property type="match status" value="1"/>
</dbReference>
<name>A0A315ZCU4_SEDFL</name>
<keyword evidence="8" id="KW-1185">Reference proteome</keyword>
<dbReference type="CDD" id="cd07185">
    <property type="entry name" value="OmpA_C-like"/>
    <property type="match status" value="1"/>
</dbReference>
<accession>A0A315ZCU4</accession>
<comment type="subcellular location">
    <subcellularLocation>
        <location evidence="1">Cell outer membrane</location>
    </subcellularLocation>
</comment>
<dbReference type="SUPFAM" id="SSF82171">
    <property type="entry name" value="DPP6 N-terminal domain-like"/>
    <property type="match status" value="1"/>
</dbReference>
<feature type="chain" id="PRO_5016359306" evidence="5">
    <location>
        <begin position="22"/>
        <end position="794"/>
    </location>
</feature>
<dbReference type="SUPFAM" id="SSF103088">
    <property type="entry name" value="OmpA-like"/>
    <property type="match status" value="2"/>
</dbReference>
<feature type="domain" description="OmpA-like" evidence="6">
    <location>
        <begin position="671"/>
        <end position="788"/>
    </location>
</feature>
<evidence type="ECO:0000259" key="6">
    <source>
        <dbReference type="PROSITE" id="PS51123"/>
    </source>
</evidence>
<evidence type="ECO:0000256" key="5">
    <source>
        <dbReference type="SAM" id="SignalP"/>
    </source>
</evidence>
<evidence type="ECO:0000256" key="3">
    <source>
        <dbReference type="ARBA" id="ARBA00023237"/>
    </source>
</evidence>
<evidence type="ECO:0000313" key="7">
    <source>
        <dbReference type="EMBL" id="PWJ43406.1"/>
    </source>
</evidence>
<gene>
    <name evidence="7" type="ORF">BC781_102967</name>
</gene>
<dbReference type="GO" id="GO:0009279">
    <property type="term" value="C:cell outer membrane"/>
    <property type="evidence" value="ECO:0007669"/>
    <property type="project" value="UniProtKB-SubCell"/>
</dbReference>
<dbReference type="AlphaFoldDB" id="A0A315ZCU4"/>
<evidence type="ECO:0000313" key="8">
    <source>
        <dbReference type="Proteomes" id="UP000245535"/>
    </source>
</evidence>
<dbReference type="Gene3D" id="2.120.10.30">
    <property type="entry name" value="TolB, C-terminal domain"/>
    <property type="match status" value="1"/>
</dbReference>
<dbReference type="Pfam" id="PF07676">
    <property type="entry name" value="PD40"/>
    <property type="match status" value="4"/>
</dbReference>
<dbReference type="Gene3D" id="3.30.1330.60">
    <property type="entry name" value="OmpA-like domain"/>
    <property type="match status" value="2"/>
</dbReference>
<dbReference type="SUPFAM" id="SSF49464">
    <property type="entry name" value="Carboxypeptidase regulatory domain-like"/>
    <property type="match status" value="1"/>
</dbReference>
<dbReference type="InterPro" id="IPR006664">
    <property type="entry name" value="OMP_bac"/>
</dbReference>
<evidence type="ECO:0000256" key="2">
    <source>
        <dbReference type="ARBA" id="ARBA00023136"/>
    </source>
</evidence>
<keyword evidence="2 4" id="KW-0472">Membrane</keyword>
<protein>
    <submittedName>
        <fullName evidence="7">Outer membrane protein OmpA-like peptidoglycan-associated protein</fullName>
    </submittedName>
</protein>
<dbReference type="OrthoDB" id="1488841at2"/>
<keyword evidence="5" id="KW-0732">Signal</keyword>